<proteinExistence type="predicted"/>
<accession>A0AAV4VNI6</accession>
<dbReference type="Proteomes" id="UP001054837">
    <property type="component" value="Unassembled WGS sequence"/>
</dbReference>
<reference evidence="1 2" key="1">
    <citation type="submission" date="2021-06" db="EMBL/GenBank/DDBJ databases">
        <title>Caerostris darwini draft genome.</title>
        <authorList>
            <person name="Kono N."/>
            <person name="Arakawa K."/>
        </authorList>
    </citation>
    <scope>NUCLEOTIDE SEQUENCE [LARGE SCALE GENOMIC DNA]</scope>
</reference>
<name>A0AAV4VNI6_9ARAC</name>
<keyword evidence="2" id="KW-1185">Reference proteome</keyword>
<dbReference type="EMBL" id="BPLQ01013387">
    <property type="protein sequence ID" value="GIY71787.1"/>
    <property type="molecule type" value="Genomic_DNA"/>
</dbReference>
<evidence type="ECO:0000313" key="1">
    <source>
        <dbReference type="EMBL" id="GIY71787.1"/>
    </source>
</evidence>
<gene>
    <name evidence="1" type="ORF">CDAR_107261</name>
</gene>
<evidence type="ECO:0000313" key="2">
    <source>
        <dbReference type="Proteomes" id="UP001054837"/>
    </source>
</evidence>
<sequence>MHSPLVRNPQALKVTPPTNRFKRFLMVSIRNQRFKSRRDAFLNSRNPLTGRAGPYGPRTPGNTASFQSNSPLLRKLLHSKALQVTPPTNRCKWFLMVIILNQRFKSRWDASLNFRNPLTGRTRPNGAGASGNNSRIIRVCDWNSYMKTKTHLHALLTVCRRLMWRRTAFNHF</sequence>
<protein>
    <submittedName>
        <fullName evidence="1">Uncharacterized protein</fullName>
    </submittedName>
</protein>
<dbReference type="AlphaFoldDB" id="A0AAV4VNI6"/>
<organism evidence="1 2">
    <name type="scientific">Caerostris darwini</name>
    <dbReference type="NCBI Taxonomy" id="1538125"/>
    <lineage>
        <taxon>Eukaryota</taxon>
        <taxon>Metazoa</taxon>
        <taxon>Ecdysozoa</taxon>
        <taxon>Arthropoda</taxon>
        <taxon>Chelicerata</taxon>
        <taxon>Arachnida</taxon>
        <taxon>Araneae</taxon>
        <taxon>Araneomorphae</taxon>
        <taxon>Entelegynae</taxon>
        <taxon>Araneoidea</taxon>
        <taxon>Araneidae</taxon>
        <taxon>Caerostris</taxon>
    </lineage>
</organism>
<comment type="caution">
    <text evidence="1">The sequence shown here is derived from an EMBL/GenBank/DDBJ whole genome shotgun (WGS) entry which is preliminary data.</text>
</comment>